<dbReference type="Proteomes" id="UP001451571">
    <property type="component" value="Chromosome"/>
</dbReference>
<proteinExistence type="predicted"/>
<evidence type="ECO:0000313" key="2">
    <source>
        <dbReference type="EMBL" id="XAH74167.1"/>
    </source>
</evidence>
<dbReference type="Gene3D" id="2.40.40.10">
    <property type="entry name" value="RlpA-like domain"/>
    <property type="match status" value="1"/>
</dbReference>
<gene>
    <name evidence="2" type="ORF">V6984_22150</name>
</gene>
<evidence type="ECO:0000256" key="1">
    <source>
        <dbReference type="SAM" id="SignalP"/>
    </source>
</evidence>
<evidence type="ECO:0008006" key="4">
    <source>
        <dbReference type="Google" id="ProtNLM"/>
    </source>
</evidence>
<keyword evidence="3" id="KW-1185">Reference proteome</keyword>
<feature type="signal peptide" evidence="1">
    <location>
        <begin position="1"/>
        <end position="23"/>
    </location>
</feature>
<keyword evidence="1" id="KW-0732">Signal</keyword>
<evidence type="ECO:0000313" key="3">
    <source>
        <dbReference type="Proteomes" id="UP001451571"/>
    </source>
</evidence>
<accession>A0ABZ3EWX4</accession>
<dbReference type="EMBL" id="CP146256">
    <property type="protein sequence ID" value="XAH74167.1"/>
    <property type="molecule type" value="Genomic_DNA"/>
</dbReference>
<dbReference type="InterPro" id="IPR036908">
    <property type="entry name" value="RlpA-like_sf"/>
</dbReference>
<dbReference type="SUPFAM" id="SSF50685">
    <property type="entry name" value="Barwin-like endoglucanases"/>
    <property type="match status" value="1"/>
</dbReference>
<reference evidence="2 3" key="1">
    <citation type="submission" date="2024-02" db="EMBL/GenBank/DDBJ databases">
        <title>Bacterial strain from lacustrine sediment.</title>
        <authorList>
            <person name="Petit C."/>
            <person name="Fadhlaoui K."/>
        </authorList>
    </citation>
    <scope>NUCLEOTIDE SEQUENCE [LARGE SCALE GENOMIC DNA]</scope>
    <source>
        <strain evidence="2 3">IPX-CK</strain>
    </source>
</reference>
<organism evidence="2 3">
    <name type="scientific">Kineothrix sedimenti</name>
    <dbReference type="NCBI Taxonomy" id="3123317"/>
    <lineage>
        <taxon>Bacteria</taxon>
        <taxon>Bacillati</taxon>
        <taxon>Bacillota</taxon>
        <taxon>Clostridia</taxon>
        <taxon>Lachnospirales</taxon>
        <taxon>Lachnospiraceae</taxon>
        <taxon>Kineothrix</taxon>
    </lineage>
</organism>
<feature type="chain" id="PRO_5047000292" description="3D (Asp-Asp-Asp) domain-containing protein" evidence="1">
    <location>
        <begin position="24"/>
        <end position="311"/>
    </location>
</feature>
<dbReference type="RefSeq" id="WP_342757761.1">
    <property type="nucleotide sequence ID" value="NZ_CP146256.1"/>
</dbReference>
<name>A0ABZ3EWX4_9FIRM</name>
<sequence>MKRKLFLVPIIVSLMSTSITAFAEDAAIQEENLYYDEMNSVSVNALPSDVRSITITPVSTQIIPTTPFKESLVNNAEVLYRFRYKVTAIRYNNHKVTNTPLSAFSYTGPVKGSKTTAFDSSGNGYLDLDIRGPKTFSLYCRMGSTNSNTITQTPNLRCDYQNSFYCTGYNIALESDYSDAKINASGITDSTFRGRFLAAVKLNGSGKADNGKYIKYIGSDTYSYSSPMTATGTTPTAGTTIAVDPYFIPRAKVGGIWKRATVQITNVGSRRAEDGGNAINGYRIDVFRGIGNSSMSGWTNGNRAVTLISVG</sequence>
<protein>
    <recommendedName>
        <fullName evidence="4">3D (Asp-Asp-Asp) domain-containing protein</fullName>
    </recommendedName>
</protein>